<organism evidence="5 6">
    <name type="scientific">Actinomadura viridis</name>
    <dbReference type="NCBI Taxonomy" id="58110"/>
    <lineage>
        <taxon>Bacteria</taxon>
        <taxon>Bacillati</taxon>
        <taxon>Actinomycetota</taxon>
        <taxon>Actinomycetes</taxon>
        <taxon>Streptosporangiales</taxon>
        <taxon>Thermomonosporaceae</taxon>
        <taxon>Actinomadura</taxon>
    </lineage>
</organism>
<dbReference type="EMBL" id="JADOUA010000001">
    <property type="protein sequence ID" value="MBG6086087.1"/>
    <property type="molecule type" value="Genomic_DNA"/>
</dbReference>
<protein>
    <submittedName>
        <fullName evidence="5">AraC-like DNA-binding protein</fullName>
    </submittedName>
</protein>
<dbReference type="InterPro" id="IPR009057">
    <property type="entry name" value="Homeodomain-like_sf"/>
</dbReference>
<dbReference type="InterPro" id="IPR035418">
    <property type="entry name" value="AraC-bd_2"/>
</dbReference>
<keyword evidence="3" id="KW-0804">Transcription</keyword>
<evidence type="ECO:0000313" key="6">
    <source>
        <dbReference type="Proteomes" id="UP000614047"/>
    </source>
</evidence>
<dbReference type="Pfam" id="PF12833">
    <property type="entry name" value="HTH_18"/>
    <property type="match status" value="1"/>
</dbReference>
<dbReference type="PANTHER" id="PTHR46796">
    <property type="entry name" value="HTH-TYPE TRANSCRIPTIONAL ACTIVATOR RHAS-RELATED"/>
    <property type="match status" value="1"/>
</dbReference>
<dbReference type="InterPro" id="IPR050204">
    <property type="entry name" value="AraC_XylS_family_regulators"/>
</dbReference>
<dbReference type="Gene3D" id="1.10.10.60">
    <property type="entry name" value="Homeodomain-like"/>
    <property type="match status" value="1"/>
</dbReference>
<gene>
    <name evidence="5" type="ORF">IW256_000200</name>
</gene>
<dbReference type="RefSeq" id="WP_197009138.1">
    <property type="nucleotide sequence ID" value="NZ_BAABES010000017.1"/>
</dbReference>
<name>A0A931GGS2_9ACTN</name>
<proteinExistence type="predicted"/>
<dbReference type="GO" id="GO:0003700">
    <property type="term" value="F:DNA-binding transcription factor activity"/>
    <property type="evidence" value="ECO:0007669"/>
    <property type="project" value="InterPro"/>
</dbReference>
<comment type="caution">
    <text evidence="5">The sequence shown here is derived from an EMBL/GenBank/DDBJ whole genome shotgun (WGS) entry which is preliminary data.</text>
</comment>
<evidence type="ECO:0000313" key="5">
    <source>
        <dbReference type="EMBL" id="MBG6086087.1"/>
    </source>
</evidence>
<accession>A0A931GGS2</accession>
<dbReference type="Pfam" id="PF14525">
    <property type="entry name" value="AraC_binding_2"/>
    <property type="match status" value="1"/>
</dbReference>
<dbReference type="PANTHER" id="PTHR46796:SF6">
    <property type="entry name" value="ARAC SUBFAMILY"/>
    <property type="match status" value="1"/>
</dbReference>
<dbReference type="Proteomes" id="UP000614047">
    <property type="component" value="Unassembled WGS sequence"/>
</dbReference>
<dbReference type="GO" id="GO:0043565">
    <property type="term" value="F:sequence-specific DNA binding"/>
    <property type="evidence" value="ECO:0007669"/>
    <property type="project" value="InterPro"/>
</dbReference>
<feature type="domain" description="HTH araC/xylS-type" evidence="4">
    <location>
        <begin position="219"/>
        <end position="320"/>
    </location>
</feature>
<evidence type="ECO:0000256" key="3">
    <source>
        <dbReference type="ARBA" id="ARBA00023163"/>
    </source>
</evidence>
<evidence type="ECO:0000256" key="2">
    <source>
        <dbReference type="ARBA" id="ARBA00023125"/>
    </source>
</evidence>
<dbReference type="PROSITE" id="PS01124">
    <property type="entry name" value="HTH_ARAC_FAMILY_2"/>
    <property type="match status" value="1"/>
</dbReference>
<keyword evidence="6" id="KW-1185">Reference proteome</keyword>
<dbReference type="PROSITE" id="PS00041">
    <property type="entry name" value="HTH_ARAC_FAMILY_1"/>
    <property type="match status" value="1"/>
</dbReference>
<dbReference type="InterPro" id="IPR020449">
    <property type="entry name" value="Tscrpt_reg_AraC-type_HTH"/>
</dbReference>
<evidence type="ECO:0000259" key="4">
    <source>
        <dbReference type="PROSITE" id="PS01124"/>
    </source>
</evidence>
<keyword evidence="1" id="KW-0805">Transcription regulation</keyword>
<dbReference type="InterPro" id="IPR018062">
    <property type="entry name" value="HTH_AraC-typ_CS"/>
</dbReference>
<dbReference type="InterPro" id="IPR018060">
    <property type="entry name" value="HTH_AraC"/>
</dbReference>
<dbReference type="AlphaFoldDB" id="A0A931GGS2"/>
<reference evidence="5" key="1">
    <citation type="submission" date="2020-11" db="EMBL/GenBank/DDBJ databases">
        <title>Sequencing the genomes of 1000 actinobacteria strains.</title>
        <authorList>
            <person name="Klenk H.-P."/>
        </authorList>
    </citation>
    <scope>NUCLEOTIDE SEQUENCE</scope>
    <source>
        <strain evidence="5">DSM 43175</strain>
    </source>
</reference>
<sequence>MRETVFRSDELPAADRFDHVRELMSLSPLLMDASSDHSENLLLHQRDLQLDAVRVWSMTFQPMNFHRTAKLIQRSDPESYNFCLLLNGEMGVSLGGREAIYGPGELYINDSSQPYDIAARCSDGLVSCVGVEIPRRLLSLPPERVDRLIGRPIPGRHGMGGLLAQFLRNLTGDATSYRPTDGCGLGLVVSDLAGALIAHHTAGEERDSRAEPNRRSMVLRIRAFIQNHLDDPHLSPRTVAAAHHISPSYLHRLFEDEPRTVAALIRDLRMERARGDLADQALRSTPIHAIAARWGFRHAAHFTRAFRSAYGMAPNDYRCQFLQDAE</sequence>
<keyword evidence="2 5" id="KW-0238">DNA-binding</keyword>
<dbReference type="SMART" id="SM00342">
    <property type="entry name" value="HTH_ARAC"/>
    <property type="match status" value="1"/>
</dbReference>
<dbReference type="SUPFAM" id="SSF46689">
    <property type="entry name" value="Homeodomain-like"/>
    <property type="match status" value="1"/>
</dbReference>
<dbReference type="PRINTS" id="PR00032">
    <property type="entry name" value="HTHARAC"/>
</dbReference>
<evidence type="ECO:0000256" key="1">
    <source>
        <dbReference type="ARBA" id="ARBA00023015"/>
    </source>
</evidence>